<comment type="caution">
    <text evidence="1">The sequence shown here is derived from an EMBL/GenBank/DDBJ whole genome shotgun (WGS) entry which is preliminary data.</text>
</comment>
<name>A0A0R1ZJ94_9LACO</name>
<dbReference type="Gene3D" id="3.30.590.20">
    <property type="match status" value="1"/>
</dbReference>
<dbReference type="Proteomes" id="UP000051291">
    <property type="component" value="Unassembled WGS sequence"/>
</dbReference>
<reference evidence="1 2" key="1">
    <citation type="journal article" date="2015" name="Genome Announc.">
        <title>Expanding the biotechnology potential of lactobacilli through comparative genomics of 213 strains and associated genera.</title>
        <authorList>
            <person name="Sun Z."/>
            <person name="Harris H.M."/>
            <person name="McCann A."/>
            <person name="Guo C."/>
            <person name="Argimon S."/>
            <person name="Zhang W."/>
            <person name="Yang X."/>
            <person name="Jeffery I.B."/>
            <person name="Cooney J.C."/>
            <person name="Kagawa T.F."/>
            <person name="Liu W."/>
            <person name="Song Y."/>
            <person name="Salvetti E."/>
            <person name="Wrobel A."/>
            <person name="Rasinkangas P."/>
            <person name="Parkhill J."/>
            <person name="Rea M.C."/>
            <person name="O'Sullivan O."/>
            <person name="Ritari J."/>
            <person name="Douillard F.P."/>
            <person name="Paul Ross R."/>
            <person name="Yang R."/>
            <person name="Briner A.E."/>
            <person name="Felis G.E."/>
            <person name="de Vos W.M."/>
            <person name="Barrangou R."/>
            <person name="Klaenhammer T.R."/>
            <person name="Caufield P.W."/>
            <person name="Cui Y."/>
            <person name="Zhang H."/>
            <person name="O'Toole P.W."/>
        </authorList>
    </citation>
    <scope>NUCLEOTIDE SEQUENCE [LARGE SCALE GENOMIC DNA]</scope>
    <source>
        <strain evidence="1 2">DSM 20653</strain>
    </source>
</reference>
<evidence type="ECO:0000313" key="2">
    <source>
        <dbReference type="Proteomes" id="UP000051291"/>
    </source>
</evidence>
<dbReference type="PATRIC" id="fig|1423820.4.peg.997"/>
<dbReference type="AlphaFoldDB" id="A0A0R1ZJ94"/>
<keyword evidence="1" id="KW-0436">Ligase</keyword>
<organism evidence="1 2">
    <name type="scientific">Ligilactobacillus araffinosus DSM 20653</name>
    <dbReference type="NCBI Taxonomy" id="1423820"/>
    <lineage>
        <taxon>Bacteria</taxon>
        <taxon>Bacillati</taxon>
        <taxon>Bacillota</taxon>
        <taxon>Bacilli</taxon>
        <taxon>Lactobacillales</taxon>
        <taxon>Lactobacillaceae</taxon>
        <taxon>Ligilactobacillus</taxon>
    </lineage>
</organism>
<dbReference type="InterPro" id="IPR014746">
    <property type="entry name" value="Gln_synth/guanido_kin_cat_dom"/>
</dbReference>
<dbReference type="SUPFAM" id="SSF56059">
    <property type="entry name" value="Glutathione synthetase ATP-binding domain-like"/>
    <property type="match status" value="1"/>
</dbReference>
<protein>
    <submittedName>
        <fullName evidence="1">Bifunctional glutamate--cysteine ligase glutathione synthetase</fullName>
    </submittedName>
</protein>
<evidence type="ECO:0000313" key="1">
    <source>
        <dbReference type="EMBL" id="KRM51782.1"/>
    </source>
</evidence>
<dbReference type="SUPFAM" id="SSF55931">
    <property type="entry name" value="Glutamine synthetase/guanido kinase"/>
    <property type="match status" value="1"/>
</dbReference>
<dbReference type="STRING" id="1423820.FC64_GL000973"/>
<accession>A0A0R1ZJ94</accession>
<sequence length="667" mass="75864">MKLDEIGKTIKDEGLIDALNNFKYSIKQMYLVVDENGNAVNDLASMIDENQYLHIKGNHIELVQPHGFRLERLKQETRLQLQFLKHQLARHGFRLWPLAADENSSVAISIQLPEQLFLELYQRKFKQYKINYYDFRNQIYLKIAQGFELCQPFLTYFMGSSLAFFNNLDERARRSALTFDLLKGIQDFQPDFRSVKSYLGTKNAVGKVALEGQFDHQHGITALMLRKLDFNPDSQLGIGLNILNLIDMMAGYFLMNDGVANDQLMDQIKASRELDLKVAAASPFRKLNELVKFKALIDNLNHFATAFNYGENWNGTMENIKAKLEDGMQTLAARLLREQGSQSLLKFLLAKIKNELAKEQSLKLSVNSTHVLQAAFEQGMDYQVIDNDQDIVEINGHYVWNGLQSDLDQAVTAKIWDNKELTKQLVGDLAIQIQPSWKITTVDQAVRLYPMVKGKAIILKNAVGHSDTHGILYRMAPSKKEFMESVGVMLKQTAQVLVEQVSTGSTYQALILNGKVASLIERIPENVVGDGRKTLKQLIESKQLELGRNEKKTLMMQGLTLDQVVPRGIQVLLRYDSFTGSQFQSVDALNDADQTYIQLLEKIAAQLQMRDGLIDMIFSNIYQPYSEDHPELAVFLSAHANGDFQPHEKMALNQQRDIASLIVEQFK</sequence>
<keyword evidence="2" id="KW-1185">Reference proteome</keyword>
<proteinExistence type="predicted"/>
<dbReference type="GO" id="GO:0016874">
    <property type="term" value="F:ligase activity"/>
    <property type="evidence" value="ECO:0007669"/>
    <property type="project" value="UniProtKB-KW"/>
</dbReference>
<dbReference type="RefSeq" id="WP_057906833.1">
    <property type="nucleotide sequence ID" value="NZ_AYYZ01000029.1"/>
</dbReference>
<gene>
    <name evidence="1" type="ORF">FC64_GL000973</name>
</gene>
<dbReference type="EMBL" id="AYYZ01000029">
    <property type="protein sequence ID" value="KRM51782.1"/>
    <property type="molecule type" value="Genomic_DNA"/>
</dbReference>